<dbReference type="EC" id="4.1.2.50" evidence="4"/>
<keyword evidence="8" id="KW-0456">Lyase</keyword>
<comment type="cofactor">
    <cofactor evidence="1">
        <name>Zn(2+)</name>
        <dbReference type="ChEBI" id="CHEBI:29105"/>
    </cofactor>
</comment>
<comment type="catalytic activity">
    <reaction evidence="10">
        <text>7,8-dihydroneopterin 3'-triphosphate + H2O = 6-carboxy-5,6,7,8-tetrahydropterin + triphosphate + acetaldehyde + 2 H(+)</text>
        <dbReference type="Rhea" id="RHEA:27966"/>
        <dbReference type="ChEBI" id="CHEBI:15343"/>
        <dbReference type="ChEBI" id="CHEBI:15377"/>
        <dbReference type="ChEBI" id="CHEBI:15378"/>
        <dbReference type="ChEBI" id="CHEBI:18036"/>
        <dbReference type="ChEBI" id="CHEBI:58462"/>
        <dbReference type="ChEBI" id="CHEBI:61032"/>
        <dbReference type="EC" id="4.1.2.50"/>
    </reaction>
</comment>
<dbReference type="PANTHER" id="PTHR12589:SF7">
    <property type="entry name" value="6-PYRUVOYL TETRAHYDROBIOPTERIN SYNTHASE"/>
    <property type="match status" value="1"/>
</dbReference>
<evidence type="ECO:0000256" key="2">
    <source>
        <dbReference type="ARBA" id="ARBA00005061"/>
    </source>
</evidence>
<dbReference type="Pfam" id="PF01242">
    <property type="entry name" value="PTPS"/>
    <property type="match status" value="1"/>
</dbReference>
<keyword evidence="6" id="KW-0479">Metal-binding</keyword>
<dbReference type="InterPro" id="IPR007115">
    <property type="entry name" value="6-PTP_synth/QueD"/>
</dbReference>
<dbReference type="GO" id="GO:0046872">
    <property type="term" value="F:metal ion binding"/>
    <property type="evidence" value="ECO:0007669"/>
    <property type="project" value="UniProtKB-KW"/>
</dbReference>
<dbReference type="PANTHER" id="PTHR12589">
    <property type="entry name" value="PYRUVOYL TETRAHYDROBIOPTERIN SYNTHASE"/>
    <property type="match status" value="1"/>
</dbReference>
<dbReference type="InterPro" id="IPR038418">
    <property type="entry name" value="6-PTP_synth/QueD_sf"/>
</dbReference>
<dbReference type="Gene3D" id="3.30.479.10">
    <property type="entry name" value="6-pyruvoyl tetrahydropterin synthase/QueD"/>
    <property type="match status" value="1"/>
</dbReference>
<accession>A0A7Z1AGJ5</accession>
<dbReference type="AlphaFoldDB" id="A0A7Z1AGJ5"/>
<evidence type="ECO:0000256" key="4">
    <source>
        <dbReference type="ARBA" id="ARBA00012982"/>
    </source>
</evidence>
<comment type="similarity">
    <text evidence="3">Belongs to the PTPS family. QueD subfamily.</text>
</comment>
<evidence type="ECO:0000256" key="1">
    <source>
        <dbReference type="ARBA" id="ARBA00001947"/>
    </source>
</evidence>
<evidence type="ECO:0000313" key="12">
    <source>
        <dbReference type="Proteomes" id="UP000094769"/>
    </source>
</evidence>
<evidence type="ECO:0000313" key="11">
    <source>
        <dbReference type="EMBL" id="ODJ89007.1"/>
    </source>
</evidence>
<protein>
    <recommendedName>
        <fullName evidence="5">6-carboxy-5,6,7,8-tetrahydropterin synthase</fullName>
        <ecNumber evidence="4">4.1.2.50</ecNumber>
    </recommendedName>
    <alternativeName>
        <fullName evidence="9">Queuosine biosynthesis protein QueD</fullName>
    </alternativeName>
</protein>
<evidence type="ECO:0000256" key="7">
    <source>
        <dbReference type="ARBA" id="ARBA00022833"/>
    </source>
</evidence>
<evidence type="ECO:0000256" key="3">
    <source>
        <dbReference type="ARBA" id="ARBA00008900"/>
    </source>
</evidence>
<dbReference type="EMBL" id="MARB01000003">
    <property type="protein sequence ID" value="ODJ89007.1"/>
    <property type="molecule type" value="Genomic_DNA"/>
</dbReference>
<dbReference type="Proteomes" id="UP000094769">
    <property type="component" value="Unassembled WGS sequence"/>
</dbReference>
<dbReference type="GO" id="GO:0070497">
    <property type="term" value="F:6-carboxytetrahydropterin synthase activity"/>
    <property type="evidence" value="ECO:0007669"/>
    <property type="project" value="UniProtKB-EC"/>
</dbReference>
<name>A0A7Z1AGJ5_9GAMM</name>
<dbReference type="UniPathway" id="UPA00391"/>
<keyword evidence="12" id="KW-1185">Reference proteome</keyword>
<dbReference type="OrthoDB" id="9804698at2"/>
<evidence type="ECO:0000256" key="8">
    <source>
        <dbReference type="ARBA" id="ARBA00023239"/>
    </source>
</evidence>
<comment type="caution">
    <text evidence="11">The sequence shown here is derived from an EMBL/GenBank/DDBJ whole genome shotgun (WGS) entry which is preliminary data.</text>
</comment>
<proteinExistence type="inferred from homology"/>
<evidence type="ECO:0000256" key="5">
    <source>
        <dbReference type="ARBA" id="ARBA00018141"/>
    </source>
</evidence>
<gene>
    <name evidence="11" type="ORF">CODIS_06180</name>
</gene>
<sequence>MFSVTKEIHFCYGHRLLNHQGKCRHLHGHNAKAVIRLEAEQLDPLGMVCDFSDIGDYVKNWIDQTLDHNMLLHSDDPVLPLLQQAGESVYVMDTNPTAENIARLIFEHVEAGGFPVVEVAIFETDSALASYRSDPSTRAC</sequence>
<evidence type="ECO:0000256" key="6">
    <source>
        <dbReference type="ARBA" id="ARBA00022723"/>
    </source>
</evidence>
<dbReference type="RefSeq" id="WP_069121250.1">
    <property type="nucleotide sequence ID" value="NZ_MARB01000003.1"/>
</dbReference>
<evidence type="ECO:0000256" key="9">
    <source>
        <dbReference type="ARBA" id="ARBA00031449"/>
    </source>
</evidence>
<keyword evidence="7" id="KW-0862">Zinc</keyword>
<organism evidence="11 12">
    <name type="scientific">Candidatus Thiodiazotropha endolucinida</name>
    <dbReference type="NCBI Taxonomy" id="1655433"/>
    <lineage>
        <taxon>Bacteria</taxon>
        <taxon>Pseudomonadati</taxon>
        <taxon>Pseudomonadota</taxon>
        <taxon>Gammaproteobacteria</taxon>
        <taxon>Chromatiales</taxon>
        <taxon>Sedimenticolaceae</taxon>
        <taxon>Candidatus Thiodiazotropha</taxon>
    </lineage>
</organism>
<dbReference type="SUPFAM" id="SSF55620">
    <property type="entry name" value="Tetrahydrobiopterin biosynthesis enzymes-like"/>
    <property type="match status" value="1"/>
</dbReference>
<comment type="pathway">
    <text evidence="2">Purine metabolism; 7-cyano-7-deazaguanine biosynthesis.</text>
</comment>
<reference evidence="11 12" key="1">
    <citation type="submission" date="2016-06" db="EMBL/GenBank/DDBJ databases">
        <title>Genome sequence of endosymbiont of Candidatus Endolucinida thiodiazotropha.</title>
        <authorList>
            <person name="Poehlein A."/>
            <person name="Koenig S."/>
            <person name="Heiden S.E."/>
            <person name="Thuermer A."/>
            <person name="Voget S."/>
            <person name="Daniel R."/>
            <person name="Markert S."/>
            <person name="Gros O."/>
            <person name="Schweder T."/>
        </authorList>
    </citation>
    <scope>NUCLEOTIDE SEQUENCE [LARGE SCALE GENOMIC DNA]</scope>
    <source>
        <strain evidence="11 12">COS</strain>
    </source>
</reference>
<evidence type="ECO:0000256" key="10">
    <source>
        <dbReference type="ARBA" id="ARBA00048807"/>
    </source>
</evidence>